<evidence type="ECO:0000256" key="2">
    <source>
        <dbReference type="ARBA" id="ARBA00022737"/>
    </source>
</evidence>
<dbReference type="PANTHER" id="PTHR36326:SF4">
    <property type="entry name" value="PROTEIN POLLENLESS 3-LIKE 1"/>
    <property type="match status" value="1"/>
</dbReference>
<organism evidence="7 8">
    <name type="scientific">Rehmannia glutinosa</name>
    <name type="common">Chinese foxglove</name>
    <dbReference type="NCBI Taxonomy" id="99300"/>
    <lineage>
        <taxon>Eukaryota</taxon>
        <taxon>Viridiplantae</taxon>
        <taxon>Streptophyta</taxon>
        <taxon>Embryophyta</taxon>
        <taxon>Tracheophyta</taxon>
        <taxon>Spermatophyta</taxon>
        <taxon>Magnoliopsida</taxon>
        <taxon>eudicotyledons</taxon>
        <taxon>Gunneridae</taxon>
        <taxon>Pentapetalae</taxon>
        <taxon>asterids</taxon>
        <taxon>lamiids</taxon>
        <taxon>Lamiales</taxon>
        <taxon>Orobanchaceae</taxon>
        <taxon>Rehmannieae</taxon>
        <taxon>Rehmannia</taxon>
    </lineage>
</organism>
<protein>
    <submittedName>
        <fullName evidence="7">Uncharacterized protein</fullName>
    </submittedName>
</protein>
<keyword evidence="4" id="KW-0175">Coiled coil</keyword>
<evidence type="ECO:0000256" key="3">
    <source>
        <dbReference type="ARBA" id="ARBA00022803"/>
    </source>
</evidence>
<keyword evidence="2" id="KW-0677">Repeat</keyword>
<keyword evidence="5" id="KW-0539">Nucleus</keyword>
<evidence type="ECO:0000256" key="6">
    <source>
        <dbReference type="SAM" id="MobiDB-lite"/>
    </source>
</evidence>
<dbReference type="InterPro" id="IPR011990">
    <property type="entry name" value="TPR-like_helical_dom_sf"/>
</dbReference>
<feature type="region of interest" description="Disordered" evidence="6">
    <location>
        <begin position="1"/>
        <end position="28"/>
    </location>
</feature>
<reference evidence="7 8" key="1">
    <citation type="journal article" date="2021" name="Comput. Struct. Biotechnol. J.">
        <title>De novo genome assembly of the potent medicinal plant Rehmannia glutinosa using nanopore technology.</title>
        <authorList>
            <person name="Ma L."/>
            <person name="Dong C."/>
            <person name="Song C."/>
            <person name="Wang X."/>
            <person name="Zheng X."/>
            <person name="Niu Y."/>
            <person name="Chen S."/>
            <person name="Feng W."/>
        </authorList>
    </citation>
    <scope>NUCLEOTIDE SEQUENCE [LARGE SCALE GENOMIC DNA]</scope>
    <source>
        <strain evidence="7">DH-2019</strain>
    </source>
</reference>
<evidence type="ECO:0000313" key="8">
    <source>
        <dbReference type="Proteomes" id="UP001318860"/>
    </source>
</evidence>
<name>A0ABR0WVU5_REHGL</name>
<evidence type="ECO:0000256" key="4">
    <source>
        <dbReference type="ARBA" id="ARBA00023054"/>
    </source>
</evidence>
<comment type="caution">
    <text evidence="7">The sequence shown here is derived from an EMBL/GenBank/DDBJ whole genome shotgun (WGS) entry which is preliminary data.</text>
</comment>
<dbReference type="InterPro" id="IPR044961">
    <property type="entry name" value="MS5/SDI1"/>
</dbReference>
<dbReference type="PANTHER" id="PTHR36326">
    <property type="entry name" value="PROTEIN POLLENLESS 3-LIKE 2"/>
    <property type="match status" value="1"/>
</dbReference>
<dbReference type="EMBL" id="JABTTQ020000009">
    <property type="protein sequence ID" value="KAK6150150.1"/>
    <property type="molecule type" value="Genomic_DNA"/>
</dbReference>
<evidence type="ECO:0000256" key="5">
    <source>
        <dbReference type="ARBA" id="ARBA00023242"/>
    </source>
</evidence>
<feature type="compositionally biased region" description="Polar residues" evidence="6">
    <location>
        <begin position="1"/>
        <end position="15"/>
    </location>
</feature>
<proteinExistence type="predicted"/>
<keyword evidence="8" id="KW-1185">Reference proteome</keyword>
<evidence type="ECO:0000313" key="7">
    <source>
        <dbReference type="EMBL" id="KAK6150150.1"/>
    </source>
</evidence>
<gene>
    <name evidence="7" type="ORF">DH2020_017675</name>
</gene>
<dbReference type="Gene3D" id="1.25.40.10">
    <property type="entry name" value="Tetratricopeptide repeat domain"/>
    <property type="match status" value="1"/>
</dbReference>
<sequence length="578" mass="65517">MSSISGIDHQNSDYCSQPRGFLTPPPTWRTRRCSPAMPWSEKKAIKSPQSKGDLFHVIHKVPSGDSPYVRAKHVQLIDKDPSRAISLFWAAINSGDRVDSALKDMAVVMKQLDRSDEAIEAIKSFRHLCPPESQESLDNILVELYKQVEEGMAFGGKRTKMARSQGKKVQITVEKEYSRKALSFESDKNKQCNLAICLMHLNKLTEAKFLLQAIRGENGHVDESHVKSYERASQMLAEFESQRVLNKPMSQTELKNESGIARGCCDANSPLPLCANKTNGKAFTEFPYEKRADFDWRRNNYQPNMGKEDSFCNRSIPKVPLTQPRRCLWSGDPKRGVLTENARARKLSFGSNSENAQSLVNQNVNYVSTAYNVTPNVVQFSEKCSAYDCQKSTTEECDKPSDDVKKAKEASDTMILGRCSSDAKNEENLNLQTGWKKTSEHKKSWADMVEEDEQTFGRWRNSGGFSFGSLKQEGFNDENMDSNIIIPETPNLPNHQAEKLSQEIELIDLGSGYFTQPGKTTNNQSVRRSLCFDQNHKPETESTMKVLNFEGQEDFSSTKTIKRRNRLQVFQDITQEDY</sequence>
<dbReference type="Proteomes" id="UP001318860">
    <property type="component" value="Unassembled WGS sequence"/>
</dbReference>
<keyword evidence="3" id="KW-0802">TPR repeat</keyword>
<comment type="subcellular location">
    <subcellularLocation>
        <location evidence="1">Nucleus</location>
    </subcellularLocation>
</comment>
<accession>A0ABR0WVU5</accession>
<evidence type="ECO:0000256" key="1">
    <source>
        <dbReference type="ARBA" id="ARBA00004123"/>
    </source>
</evidence>